<dbReference type="InterPro" id="IPR036390">
    <property type="entry name" value="WH_DNA-bd_sf"/>
</dbReference>
<dbReference type="InterPro" id="IPR001077">
    <property type="entry name" value="COMT_C"/>
</dbReference>
<evidence type="ECO:0000256" key="3">
    <source>
        <dbReference type="ARBA" id="ARBA00022691"/>
    </source>
</evidence>
<dbReference type="CDD" id="cd02440">
    <property type="entry name" value="AdoMet_MTases"/>
    <property type="match status" value="1"/>
</dbReference>
<dbReference type="EMBL" id="UOGE01000115">
    <property type="protein sequence ID" value="VAX26071.1"/>
    <property type="molecule type" value="Genomic_DNA"/>
</dbReference>
<dbReference type="InterPro" id="IPR029063">
    <property type="entry name" value="SAM-dependent_MTases_sf"/>
</dbReference>
<dbReference type="Gene3D" id="1.10.10.10">
    <property type="entry name" value="Winged helix-like DNA-binding domain superfamily/Winged helix DNA-binding domain"/>
    <property type="match status" value="1"/>
</dbReference>
<organism evidence="5">
    <name type="scientific">hydrothermal vent metagenome</name>
    <dbReference type="NCBI Taxonomy" id="652676"/>
    <lineage>
        <taxon>unclassified sequences</taxon>
        <taxon>metagenomes</taxon>
        <taxon>ecological metagenomes</taxon>
    </lineage>
</organism>
<keyword evidence="2" id="KW-0808">Transferase</keyword>
<sequence>MKKSELKLDDIFDMAWNWRLPALLMQAHTAGLFDAAQGGWKEAEDIARLLEADKRATYLLLLGLAGMGLMEKSKTRFRNSELVERSLVRSSPDYRGHILSLATRQAENWFRIPEVLKSGRPVAKPEMNSQEAEAWHKTFIMAMDDIARQYSHRIIDALPVQNGMNIMDIGAGPGRHMIELLKKFPDTKTTAFDRPASRGTVLGLAGKEGVADRMTFIGGDLTVDSFGEEAYDGILISNVLRIVGPDKAAGLFKRVARALKPGGFLAINEIPIGPDDDIGPGAVFAVQIMLGTAEGDIHTNADICGWMEEAGLTAESTNTIGDRMEITIGRKQ</sequence>
<evidence type="ECO:0000313" key="5">
    <source>
        <dbReference type="EMBL" id="VAX26071.1"/>
    </source>
</evidence>
<dbReference type="GO" id="GO:0008171">
    <property type="term" value="F:O-methyltransferase activity"/>
    <property type="evidence" value="ECO:0007669"/>
    <property type="project" value="InterPro"/>
</dbReference>
<accession>A0A3B1CHM3</accession>
<proteinExistence type="predicted"/>
<dbReference type="AlphaFoldDB" id="A0A3B1CHM3"/>
<dbReference type="SUPFAM" id="SSF53335">
    <property type="entry name" value="S-adenosyl-L-methionine-dependent methyltransferases"/>
    <property type="match status" value="1"/>
</dbReference>
<keyword evidence="1" id="KW-0489">Methyltransferase</keyword>
<feature type="domain" description="O-methyltransferase C-terminal" evidence="4">
    <location>
        <begin position="132"/>
        <end position="311"/>
    </location>
</feature>
<evidence type="ECO:0000256" key="2">
    <source>
        <dbReference type="ARBA" id="ARBA00022679"/>
    </source>
</evidence>
<protein>
    <recommendedName>
        <fullName evidence="4">O-methyltransferase C-terminal domain-containing protein</fullName>
    </recommendedName>
</protein>
<dbReference type="GO" id="GO:0032259">
    <property type="term" value="P:methylation"/>
    <property type="evidence" value="ECO:0007669"/>
    <property type="project" value="UniProtKB-KW"/>
</dbReference>
<reference evidence="5" key="1">
    <citation type="submission" date="2018-06" db="EMBL/GenBank/DDBJ databases">
        <authorList>
            <person name="Zhirakovskaya E."/>
        </authorList>
    </citation>
    <scope>NUCLEOTIDE SEQUENCE</scope>
</reference>
<dbReference type="SUPFAM" id="SSF46785">
    <property type="entry name" value="Winged helix' DNA-binding domain"/>
    <property type="match status" value="1"/>
</dbReference>
<dbReference type="InterPro" id="IPR016461">
    <property type="entry name" value="COMT-like"/>
</dbReference>
<dbReference type="PROSITE" id="PS51683">
    <property type="entry name" value="SAM_OMT_II"/>
    <property type="match status" value="1"/>
</dbReference>
<dbReference type="Gene3D" id="3.40.50.150">
    <property type="entry name" value="Vaccinia Virus protein VP39"/>
    <property type="match status" value="1"/>
</dbReference>
<dbReference type="InterPro" id="IPR036388">
    <property type="entry name" value="WH-like_DNA-bd_sf"/>
</dbReference>
<keyword evidence="3" id="KW-0949">S-adenosyl-L-methionine</keyword>
<evidence type="ECO:0000259" key="4">
    <source>
        <dbReference type="Pfam" id="PF00891"/>
    </source>
</evidence>
<gene>
    <name evidence="5" type="ORF">MNBD_NITROSPINAE02-366</name>
</gene>
<dbReference type="Pfam" id="PF00891">
    <property type="entry name" value="Methyltransf_2"/>
    <property type="match status" value="1"/>
</dbReference>
<name>A0A3B1CHM3_9ZZZZ</name>
<evidence type="ECO:0000256" key="1">
    <source>
        <dbReference type="ARBA" id="ARBA00022603"/>
    </source>
</evidence>